<evidence type="ECO:0000256" key="7">
    <source>
        <dbReference type="ARBA" id="ARBA00047175"/>
    </source>
</evidence>
<dbReference type="GO" id="GO:0030170">
    <property type="term" value="F:pyridoxal phosphate binding"/>
    <property type="evidence" value="ECO:0007669"/>
    <property type="project" value="InterPro"/>
</dbReference>
<evidence type="ECO:0000256" key="11">
    <source>
        <dbReference type="PIRSR" id="PIRSR001434-2"/>
    </source>
</evidence>
<feature type="modified residue" description="N6-(pyridoxal phosphate)lysine" evidence="11">
    <location>
        <position position="210"/>
    </location>
</feature>
<dbReference type="EC" id="4.4.1.11" evidence="3"/>
<name>A0A4R1PZH4_9FIRM</name>
<keyword evidence="14" id="KW-1185">Reference proteome</keyword>
<dbReference type="EC" id="4.4.1.2" evidence="7"/>
<evidence type="ECO:0000256" key="8">
    <source>
        <dbReference type="ARBA" id="ARBA00047199"/>
    </source>
</evidence>
<dbReference type="OrthoDB" id="9780685at2"/>
<dbReference type="Gene3D" id="3.40.640.10">
    <property type="entry name" value="Type I PLP-dependent aspartate aminotransferase-like (Major domain)"/>
    <property type="match status" value="1"/>
</dbReference>
<dbReference type="FunFam" id="3.40.640.10:FF:000046">
    <property type="entry name" value="Cystathionine gamma-lyase"/>
    <property type="match status" value="1"/>
</dbReference>
<dbReference type="EMBL" id="SLUI01000007">
    <property type="protein sequence ID" value="TCL36949.1"/>
    <property type="molecule type" value="Genomic_DNA"/>
</dbReference>
<comment type="caution">
    <text evidence="13">The sequence shown here is derived from an EMBL/GenBank/DDBJ whole genome shotgun (WGS) entry which is preliminary data.</text>
</comment>
<organism evidence="13 14">
    <name type="scientific">Anaerospora hongkongensis</name>
    <dbReference type="NCBI Taxonomy" id="244830"/>
    <lineage>
        <taxon>Bacteria</taxon>
        <taxon>Bacillati</taxon>
        <taxon>Bacillota</taxon>
        <taxon>Negativicutes</taxon>
        <taxon>Selenomonadales</taxon>
        <taxon>Sporomusaceae</taxon>
        <taxon>Anaerospora</taxon>
    </lineage>
</organism>
<dbReference type="SUPFAM" id="SSF53383">
    <property type="entry name" value="PLP-dependent transferases"/>
    <property type="match status" value="1"/>
</dbReference>
<dbReference type="CDD" id="cd00614">
    <property type="entry name" value="CGS_like"/>
    <property type="match status" value="1"/>
</dbReference>
<gene>
    <name evidence="13" type="ORF">EV210_107214</name>
</gene>
<dbReference type="PANTHER" id="PTHR11808">
    <property type="entry name" value="TRANS-SULFURATION ENZYME FAMILY MEMBER"/>
    <property type="match status" value="1"/>
</dbReference>
<evidence type="ECO:0000313" key="14">
    <source>
        <dbReference type="Proteomes" id="UP000295063"/>
    </source>
</evidence>
<dbReference type="PIRSF" id="PIRSF001434">
    <property type="entry name" value="CGS"/>
    <property type="match status" value="1"/>
</dbReference>
<evidence type="ECO:0000313" key="13">
    <source>
        <dbReference type="EMBL" id="TCL36949.1"/>
    </source>
</evidence>
<comment type="catalytic activity">
    <reaction evidence="10">
        <text>L-methionine + H2O = methanethiol + 2-oxobutanoate + NH4(+)</text>
        <dbReference type="Rhea" id="RHEA:23800"/>
        <dbReference type="ChEBI" id="CHEBI:15377"/>
        <dbReference type="ChEBI" id="CHEBI:16007"/>
        <dbReference type="ChEBI" id="CHEBI:16763"/>
        <dbReference type="ChEBI" id="CHEBI:28938"/>
        <dbReference type="ChEBI" id="CHEBI:57844"/>
        <dbReference type="EC" id="4.4.1.11"/>
    </reaction>
    <physiologicalReaction direction="left-to-right" evidence="10">
        <dbReference type="Rhea" id="RHEA:23801"/>
    </physiologicalReaction>
</comment>
<evidence type="ECO:0000256" key="5">
    <source>
        <dbReference type="ARBA" id="ARBA00022898"/>
    </source>
</evidence>
<dbReference type="GO" id="GO:0019346">
    <property type="term" value="P:transsulfuration"/>
    <property type="evidence" value="ECO:0007669"/>
    <property type="project" value="InterPro"/>
</dbReference>
<dbReference type="GO" id="GO:0018826">
    <property type="term" value="F:methionine gamma-lyase activity"/>
    <property type="evidence" value="ECO:0007669"/>
    <property type="project" value="UniProtKB-EC"/>
</dbReference>
<dbReference type="PROSITE" id="PS00868">
    <property type="entry name" value="CYS_MET_METAB_PP"/>
    <property type="match status" value="1"/>
</dbReference>
<dbReference type="InterPro" id="IPR015421">
    <property type="entry name" value="PyrdxlP-dep_Trfase_major"/>
</dbReference>
<comment type="similarity">
    <text evidence="2">Belongs to the trans-sulfuration enzymes family. L-methionine gamma-lyase subfamily.</text>
</comment>
<dbReference type="RefSeq" id="WP_132080679.1">
    <property type="nucleotide sequence ID" value="NZ_DAMAKO010000006.1"/>
</dbReference>
<dbReference type="FunFam" id="3.90.1150.10:FF:000008">
    <property type="entry name" value="Cystathionine gamma-synthase"/>
    <property type="match status" value="1"/>
</dbReference>
<dbReference type="Gene3D" id="3.90.1150.10">
    <property type="entry name" value="Aspartate Aminotransferase, domain 1"/>
    <property type="match status" value="1"/>
</dbReference>
<dbReference type="Pfam" id="PF01053">
    <property type="entry name" value="Cys_Met_Meta_PP"/>
    <property type="match status" value="1"/>
</dbReference>
<dbReference type="GO" id="GO:0005737">
    <property type="term" value="C:cytoplasm"/>
    <property type="evidence" value="ECO:0007669"/>
    <property type="project" value="TreeGrafter"/>
</dbReference>
<evidence type="ECO:0000256" key="3">
    <source>
        <dbReference type="ARBA" id="ARBA00012222"/>
    </source>
</evidence>
<dbReference type="AlphaFoldDB" id="A0A4R1PZH4"/>
<dbReference type="Proteomes" id="UP000295063">
    <property type="component" value="Unassembled WGS sequence"/>
</dbReference>
<reference evidence="13 14" key="1">
    <citation type="submission" date="2019-03" db="EMBL/GenBank/DDBJ databases">
        <title>Genomic Encyclopedia of Type Strains, Phase IV (KMG-IV): sequencing the most valuable type-strain genomes for metagenomic binning, comparative biology and taxonomic classification.</title>
        <authorList>
            <person name="Goeker M."/>
        </authorList>
    </citation>
    <scope>NUCLEOTIDE SEQUENCE [LARGE SCALE GENOMIC DNA]</scope>
    <source>
        <strain evidence="13 14">DSM 15969</strain>
    </source>
</reference>
<dbReference type="PANTHER" id="PTHR11808:SF80">
    <property type="entry name" value="CYSTATHIONINE GAMMA-LYASE"/>
    <property type="match status" value="1"/>
</dbReference>
<dbReference type="InterPro" id="IPR000277">
    <property type="entry name" value="Cys/Met-Metab_PyrdxlP-dep_enz"/>
</dbReference>
<comment type="cofactor">
    <cofactor evidence="1 12">
        <name>pyridoxal 5'-phosphate</name>
        <dbReference type="ChEBI" id="CHEBI:597326"/>
    </cofactor>
</comment>
<dbReference type="InterPro" id="IPR006237">
    <property type="entry name" value="L-Met_gamma_lys"/>
</dbReference>
<evidence type="ECO:0000256" key="10">
    <source>
        <dbReference type="ARBA" id="ARBA00052699"/>
    </source>
</evidence>
<keyword evidence="5 11" id="KW-0663">Pyridoxal phosphate</keyword>
<evidence type="ECO:0000256" key="12">
    <source>
        <dbReference type="RuleBase" id="RU362118"/>
    </source>
</evidence>
<comment type="catalytic activity">
    <reaction evidence="9">
        <text>L-homocysteine + H2O = 2-oxobutanoate + hydrogen sulfide + NH4(+) + H(+)</text>
        <dbReference type="Rhea" id="RHEA:14501"/>
        <dbReference type="ChEBI" id="CHEBI:15377"/>
        <dbReference type="ChEBI" id="CHEBI:15378"/>
        <dbReference type="ChEBI" id="CHEBI:16763"/>
        <dbReference type="ChEBI" id="CHEBI:28938"/>
        <dbReference type="ChEBI" id="CHEBI:29919"/>
        <dbReference type="ChEBI" id="CHEBI:58199"/>
        <dbReference type="EC" id="4.4.1.2"/>
    </reaction>
    <physiologicalReaction direction="left-to-right" evidence="9">
        <dbReference type="Rhea" id="RHEA:14502"/>
    </physiologicalReaction>
</comment>
<dbReference type="NCBIfam" id="TIGR01328">
    <property type="entry name" value="met_gam_lyase"/>
    <property type="match status" value="1"/>
</dbReference>
<sequence>MKKQDNAGYDTLIIHAGQSPDPVTGALATPIHQTSTFVFANAEQGAARFALEEAGYIYTRLGNPTQHALEEKMAALENAEAALAVASGMTAIAAALWTLCEKGDHIIAAETLYGCTHALLSHSMPKFGIEVTFVDAVNLDNIGNAVRPNTKVIYIETPANPTLAIIDIAAAAALAHKHNCKLMVDNTFMSPYCQRPMALGADIVVHSATKYLNGHGDVIAGVVLGKQEFINDVRLIGVKDITGGCISPFNAWLTLRGLKTLGVRMERHCQNALKVAAFLADHPDVENVNYPGLPGHPQHQLAKTQMTHFGAMISFEIKGGVEAGRRVMNSVRLCLLAVSLGDTETLIQHPASMTHSPIPREERMKAGITDGLIRLSVGLEDPKDIILDLDQAIRKSQLLT</sequence>
<evidence type="ECO:0000256" key="9">
    <source>
        <dbReference type="ARBA" id="ARBA00048780"/>
    </source>
</evidence>
<dbReference type="InterPro" id="IPR015424">
    <property type="entry name" value="PyrdxlP-dep_Trfase"/>
</dbReference>
<accession>A0A4R1PZH4</accession>
<protein>
    <recommendedName>
        <fullName evidence="4">L-methionine gamma-lyase</fullName>
        <ecNumber evidence="3">4.4.1.11</ecNumber>
        <ecNumber evidence="7">4.4.1.2</ecNumber>
    </recommendedName>
    <alternativeName>
        <fullName evidence="8">Homocysteine desulfhydrase</fullName>
    </alternativeName>
</protein>
<dbReference type="InterPro" id="IPR015422">
    <property type="entry name" value="PyrdxlP-dep_Trfase_small"/>
</dbReference>
<evidence type="ECO:0000256" key="2">
    <source>
        <dbReference type="ARBA" id="ARBA00008667"/>
    </source>
</evidence>
<proteinExistence type="inferred from homology"/>
<evidence type="ECO:0000256" key="4">
    <source>
        <dbReference type="ARBA" id="ARBA00019040"/>
    </source>
</evidence>
<evidence type="ECO:0000256" key="6">
    <source>
        <dbReference type="ARBA" id="ARBA00023239"/>
    </source>
</evidence>
<dbReference type="GO" id="GO:0047982">
    <property type="term" value="F:homocysteine desulfhydrase activity"/>
    <property type="evidence" value="ECO:0007669"/>
    <property type="project" value="UniProtKB-EC"/>
</dbReference>
<keyword evidence="6 13" id="KW-0456">Lyase</keyword>
<evidence type="ECO:0000256" key="1">
    <source>
        <dbReference type="ARBA" id="ARBA00001933"/>
    </source>
</evidence>
<dbReference type="InterPro" id="IPR054542">
    <property type="entry name" value="Cys_met_metab_PP"/>
</dbReference>